<evidence type="ECO:0000256" key="12">
    <source>
        <dbReference type="ARBA" id="ARBA00023136"/>
    </source>
</evidence>
<evidence type="ECO:0000256" key="13">
    <source>
        <dbReference type="PIRSR" id="PIRSR602401-1"/>
    </source>
</evidence>
<evidence type="ECO:0000256" key="10">
    <source>
        <dbReference type="ARBA" id="ARBA00023004"/>
    </source>
</evidence>
<dbReference type="InterPro" id="IPR050121">
    <property type="entry name" value="Cytochrome_P450_monoxygenase"/>
</dbReference>
<dbReference type="InterPro" id="IPR002401">
    <property type="entry name" value="Cyt_P450_E_grp-I"/>
</dbReference>
<keyword evidence="5 13" id="KW-0349">Heme</keyword>
<dbReference type="EMBL" id="JAUEPU010000011">
    <property type="protein sequence ID" value="KAK0498115.1"/>
    <property type="molecule type" value="Genomic_DNA"/>
</dbReference>
<dbReference type="GO" id="GO:0020037">
    <property type="term" value="F:heme binding"/>
    <property type="evidence" value="ECO:0007669"/>
    <property type="project" value="InterPro"/>
</dbReference>
<keyword evidence="8" id="KW-1133">Transmembrane helix</keyword>
<reference evidence="14" key="1">
    <citation type="submission" date="2023-06" db="EMBL/GenBank/DDBJ databases">
        <authorList>
            <consortium name="Lawrence Berkeley National Laboratory"/>
            <person name="Ahrendt S."/>
            <person name="Sahu N."/>
            <person name="Indic B."/>
            <person name="Wong-Bajracharya J."/>
            <person name="Merenyi Z."/>
            <person name="Ke H.-M."/>
            <person name="Monk M."/>
            <person name="Kocsube S."/>
            <person name="Drula E."/>
            <person name="Lipzen A."/>
            <person name="Balint B."/>
            <person name="Henrissat B."/>
            <person name="Andreopoulos B."/>
            <person name="Martin F.M."/>
            <person name="Harder C.B."/>
            <person name="Rigling D."/>
            <person name="Ford K.L."/>
            <person name="Foster G.D."/>
            <person name="Pangilinan J."/>
            <person name="Papanicolaou A."/>
            <person name="Barry K."/>
            <person name="LaButti K."/>
            <person name="Viragh M."/>
            <person name="Koriabine M."/>
            <person name="Yan M."/>
            <person name="Riley R."/>
            <person name="Champramary S."/>
            <person name="Plett K.L."/>
            <person name="Tsai I.J."/>
            <person name="Slot J."/>
            <person name="Sipos G."/>
            <person name="Plett J."/>
            <person name="Nagy L.G."/>
            <person name="Grigoriev I.V."/>
        </authorList>
    </citation>
    <scope>NUCLEOTIDE SEQUENCE</scope>
    <source>
        <strain evidence="14">HWK02</strain>
    </source>
</reference>
<keyword evidence="12" id="KW-0472">Membrane</keyword>
<organism evidence="14 15">
    <name type="scientific">Armillaria luteobubalina</name>
    <dbReference type="NCBI Taxonomy" id="153913"/>
    <lineage>
        <taxon>Eukaryota</taxon>
        <taxon>Fungi</taxon>
        <taxon>Dikarya</taxon>
        <taxon>Basidiomycota</taxon>
        <taxon>Agaricomycotina</taxon>
        <taxon>Agaricomycetes</taxon>
        <taxon>Agaricomycetidae</taxon>
        <taxon>Agaricales</taxon>
        <taxon>Marasmiineae</taxon>
        <taxon>Physalacriaceae</taxon>
        <taxon>Armillaria</taxon>
    </lineage>
</organism>
<evidence type="ECO:0000256" key="11">
    <source>
        <dbReference type="ARBA" id="ARBA00023033"/>
    </source>
</evidence>
<keyword evidence="11" id="KW-0503">Monooxygenase</keyword>
<dbReference type="PRINTS" id="PR00463">
    <property type="entry name" value="EP450I"/>
</dbReference>
<proteinExistence type="inferred from homology"/>
<evidence type="ECO:0000256" key="3">
    <source>
        <dbReference type="ARBA" id="ARBA00004721"/>
    </source>
</evidence>
<evidence type="ECO:0000256" key="5">
    <source>
        <dbReference type="ARBA" id="ARBA00022617"/>
    </source>
</evidence>
<dbReference type="AlphaFoldDB" id="A0AA39Q8G6"/>
<evidence type="ECO:0000256" key="6">
    <source>
        <dbReference type="ARBA" id="ARBA00022692"/>
    </source>
</evidence>
<dbReference type="SUPFAM" id="SSF48264">
    <property type="entry name" value="Cytochrome P450"/>
    <property type="match status" value="1"/>
</dbReference>
<keyword evidence="10 13" id="KW-0408">Iron</keyword>
<dbReference type="GO" id="GO:0016705">
    <property type="term" value="F:oxidoreductase activity, acting on paired donors, with incorporation or reduction of molecular oxygen"/>
    <property type="evidence" value="ECO:0007669"/>
    <property type="project" value="InterPro"/>
</dbReference>
<dbReference type="PANTHER" id="PTHR24305:SF166">
    <property type="entry name" value="CYTOCHROME P450 12A4, MITOCHONDRIAL-RELATED"/>
    <property type="match status" value="1"/>
</dbReference>
<comment type="subcellular location">
    <subcellularLocation>
        <location evidence="2">Membrane</location>
    </subcellularLocation>
</comment>
<dbReference type="Proteomes" id="UP001175228">
    <property type="component" value="Unassembled WGS sequence"/>
</dbReference>
<accession>A0AA39Q8G6</accession>
<name>A0AA39Q8G6_9AGAR</name>
<dbReference type="GO" id="GO:0004497">
    <property type="term" value="F:monooxygenase activity"/>
    <property type="evidence" value="ECO:0007669"/>
    <property type="project" value="UniProtKB-KW"/>
</dbReference>
<protein>
    <submittedName>
        <fullName evidence="14">Cytochrome P450</fullName>
    </submittedName>
</protein>
<keyword evidence="7 13" id="KW-0479">Metal-binding</keyword>
<sequence>MYSKWAMAIGPVYRIKAALFKRNVVHIIATDNSVVHHIHANTYRYPKAPKFLPIVESQLGEEHRCQHRLLAPAFTLSTVKGMSDDVVECTQRLVQQIATHLTSRGVSLYVLAITSKLICARLDIIGHVAFGHDFHSSESQEAIVWWCFRDKINYVFAGSCKYFKVLSDIAASWHKDVLFGRTMPGFLMPIIMSAFPWINILSILIRDQKHSKHGDRLSQKALLENIATLMMVGHETTSCTSLSYLDVVCREGLRLHPAAPRTDRIALEDDVLPLSQPLTTVDGDIVSSIAIKAGQVFQIPSVVQNTDPNVWGEDAAEFKPERWLRLDGVPSATQSPSGPYGNVASFLDGPRSCIGWRLALLEFKIIICLVIRHFELTSTPYHVQSFFIGNLQSFVDGDAQMPIHMKLLALLRSRVDVRDDTERMYPVILNILLSMLVILLSRTQVENL</sequence>
<keyword evidence="15" id="KW-1185">Reference proteome</keyword>
<evidence type="ECO:0000256" key="8">
    <source>
        <dbReference type="ARBA" id="ARBA00022989"/>
    </source>
</evidence>
<dbReference type="InterPro" id="IPR001128">
    <property type="entry name" value="Cyt_P450"/>
</dbReference>
<dbReference type="Gene3D" id="1.10.630.10">
    <property type="entry name" value="Cytochrome P450"/>
    <property type="match status" value="2"/>
</dbReference>
<keyword evidence="6" id="KW-0812">Transmembrane</keyword>
<evidence type="ECO:0000256" key="1">
    <source>
        <dbReference type="ARBA" id="ARBA00001971"/>
    </source>
</evidence>
<dbReference type="Pfam" id="PF00067">
    <property type="entry name" value="p450"/>
    <property type="match status" value="2"/>
</dbReference>
<dbReference type="GO" id="GO:0005506">
    <property type="term" value="F:iron ion binding"/>
    <property type="evidence" value="ECO:0007669"/>
    <property type="project" value="InterPro"/>
</dbReference>
<keyword evidence="9" id="KW-0560">Oxidoreductase</keyword>
<evidence type="ECO:0000313" key="15">
    <source>
        <dbReference type="Proteomes" id="UP001175228"/>
    </source>
</evidence>
<dbReference type="InterPro" id="IPR036396">
    <property type="entry name" value="Cyt_P450_sf"/>
</dbReference>
<evidence type="ECO:0000256" key="2">
    <source>
        <dbReference type="ARBA" id="ARBA00004370"/>
    </source>
</evidence>
<comment type="cofactor">
    <cofactor evidence="1 13">
        <name>heme</name>
        <dbReference type="ChEBI" id="CHEBI:30413"/>
    </cofactor>
</comment>
<evidence type="ECO:0000256" key="7">
    <source>
        <dbReference type="ARBA" id="ARBA00022723"/>
    </source>
</evidence>
<feature type="binding site" description="axial binding residue" evidence="13">
    <location>
        <position position="353"/>
    </location>
    <ligand>
        <name>heme</name>
        <dbReference type="ChEBI" id="CHEBI:30413"/>
    </ligand>
    <ligandPart>
        <name>Fe</name>
        <dbReference type="ChEBI" id="CHEBI:18248"/>
    </ligandPart>
</feature>
<comment type="pathway">
    <text evidence="3">Secondary metabolite biosynthesis; terpenoid biosynthesis.</text>
</comment>
<gene>
    <name evidence="14" type="ORF">EDD18DRAFT_1103723</name>
</gene>
<dbReference type="GO" id="GO:0016020">
    <property type="term" value="C:membrane"/>
    <property type="evidence" value="ECO:0007669"/>
    <property type="project" value="UniProtKB-SubCell"/>
</dbReference>
<comment type="similarity">
    <text evidence="4">Belongs to the cytochrome P450 family.</text>
</comment>
<evidence type="ECO:0000256" key="9">
    <source>
        <dbReference type="ARBA" id="ARBA00023002"/>
    </source>
</evidence>
<comment type="caution">
    <text evidence="14">The sequence shown here is derived from an EMBL/GenBank/DDBJ whole genome shotgun (WGS) entry which is preliminary data.</text>
</comment>
<dbReference type="PANTHER" id="PTHR24305">
    <property type="entry name" value="CYTOCHROME P450"/>
    <property type="match status" value="1"/>
</dbReference>
<evidence type="ECO:0000256" key="4">
    <source>
        <dbReference type="ARBA" id="ARBA00010617"/>
    </source>
</evidence>
<evidence type="ECO:0000313" key="14">
    <source>
        <dbReference type="EMBL" id="KAK0498115.1"/>
    </source>
</evidence>